<evidence type="ECO:0000256" key="6">
    <source>
        <dbReference type="ARBA" id="ARBA00022694"/>
    </source>
</evidence>
<dbReference type="eggNOG" id="COG0009">
    <property type="taxonomic scope" value="Bacteria"/>
</dbReference>
<keyword evidence="5" id="KW-0808">Transferase</keyword>
<comment type="similarity">
    <text evidence="2">Belongs to the SUA5 family.</text>
</comment>
<dbReference type="OrthoDB" id="9814580at2"/>
<dbReference type="GO" id="GO:0061710">
    <property type="term" value="F:L-threonylcarbamoyladenylate synthase"/>
    <property type="evidence" value="ECO:0007669"/>
    <property type="project" value="UniProtKB-EC"/>
</dbReference>
<dbReference type="GO" id="GO:0008033">
    <property type="term" value="P:tRNA processing"/>
    <property type="evidence" value="ECO:0007669"/>
    <property type="project" value="UniProtKB-KW"/>
</dbReference>
<evidence type="ECO:0000256" key="4">
    <source>
        <dbReference type="ARBA" id="ARBA00022490"/>
    </source>
</evidence>
<dbReference type="Pfam" id="PF01300">
    <property type="entry name" value="Sua5_yciO_yrdC"/>
    <property type="match status" value="1"/>
</dbReference>
<dbReference type="GO" id="GO:0000049">
    <property type="term" value="F:tRNA binding"/>
    <property type="evidence" value="ECO:0007669"/>
    <property type="project" value="TreeGrafter"/>
</dbReference>
<dbReference type="PROSITE" id="PS51163">
    <property type="entry name" value="YRDC"/>
    <property type="match status" value="1"/>
</dbReference>
<dbReference type="PANTHER" id="PTHR17490">
    <property type="entry name" value="SUA5"/>
    <property type="match status" value="1"/>
</dbReference>
<dbReference type="InterPro" id="IPR006070">
    <property type="entry name" value="Sua5-like_dom"/>
</dbReference>
<dbReference type="EC" id="2.7.7.87" evidence="3"/>
<dbReference type="RefSeq" id="WP_012963999.1">
    <property type="nucleotide sequence ID" value="NC_013799.1"/>
</dbReference>
<keyword evidence="14" id="KW-1185">Reference proteome</keyword>
<dbReference type="InterPro" id="IPR050156">
    <property type="entry name" value="TC-AMP_synthase_SUA5"/>
</dbReference>
<evidence type="ECO:0000256" key="5">
    <source>
        <dbReference type="ARBA" id="ARBA00022679"/>
    </source>
</evidence>
<organism evidence="13 14">
    <name type="scientific">Hydrogenobacter thermophilus (strain DSM 6534 / IAM 12695 / TK-6)</name>
    <dbReference type="NCBI Taxonomy" id="608538"/>
    <lineage>
        <taxon>Bacteria</taxon>
        <taxon>Pseudomonadati</taxon>
        <taxon>Aquificota</taxon>
        <taxon>Aquificia</taxon>
        <taxon>Aquificales</taxon>
        <taxon>Aquificaceae</taxon>
        <taxon>Hydrogenobacter</taxon>
    </lineage>
</organism>
<proteinExistence type="inferred from homology"/>
<dbReference type="KEGG" id="hth:HTH_1368"/>
<gene>
    <name evidence="13" type="primary">sua5</name>
    <name evidence="13" type="ordered locus">HTH_1368</name>
</gene>
<dbReference type="AlphaFoldDB" id="D3DJ17"/>
<dbReference type="Proteomes" id="UP000002574">
    <property type="component" value="Chromosome"/>
</dbReference>
<evidence type="ECO:0000256" key="3">
    <source>
        <dbReference type="ARBA" id="ARBA00012584"/>
    </source>
</evidence>
<dbReference type="EMBL" id="AP011112">
    <property type="protein sequence ID" value="BAI69819.1"/>
    <property type="molecule type" value="Genomic_DNA"/>
</dbReference>
<dbReference type="Gene3D" id="3.90.870.10">
    <property type="entry name" value="DHBP synthase"/>
    <property type="match status" value="1"/>
</dbReference>
<keyword evidence="7" id="KW-0548">Nucleotidyltransferase</keyword>
<accession>D3DJ17</accession>
<evidence type="ECO:0000256" key="1">
    <source>
        <dbReference type="ARBA" id="ARBA00004496"/>
    </source>
</evidence>
<dbReference type="SUPFAM" id="SSF55821">
    <property type="entry name" value="YrdC/RibB"/>
    <property type="match status" value="1"/>
</dbReference>
<feature type="domain" description="YrdC-like" evidence="12">
    <location>
        <begin position="9"/>
        <end position="191"/>
    </location>
</feature>
<keyword evidence="8" id="KW-0547">Nucleotide-binding</keyword>
<evidence type="ECO:0000259" key="12">
    <source>
        <dbReference type="PROSITE" id="PS51163"/>
    </source>
</evidence>
<evidence type="ECO:0000256" key="11">
    <source>
        <dbReference type="ARBA" id="ARBA00048366"/>
    </source>
</evidence>
<dbReference type="PANTHER" id="PTHR17490:SF16">
    <property type="entry name" value="THREONYLCARBAMOYL-AMP SYNTHASE"/>
    <property type="match status" value="1"/>
</dbReference>
<evidence type="ECO:0000256" key="9">
    <source>
        <dbReference type="ARBA" id="ARBA00022840"/>
    </source>
</evidence>
<dbReference type="GO" id="GO:0003725">
    <property type="term" value="F:double-stranded RNA binding"/>
    <property type="evidence" value="ECO:0007669"/>
    <property type="project" value="InterPro"/>
</dbReference>
<evidence type="ECO:0000256" key="7">
    <source>
        <dbReference type="ARBA" id="ARBA00022695"/>
    </source>
</evidence>
<evidence type="ECO:0000256" key="8">
    <source>
        <dbReference type="ARBA" id="ARBA00022741"/>
    </source>
</evidence>
<keyword evidence="6" id="KW-0819">tRNA processing</keyword>
<evidence type="ECO:0000256" key="10">
    <source>
        <dbReference type="ARBA" id="ARBA00029774"/>
    </source>
</evidence>
<dbReference type="GO" id="GO:0006450">
    <property type="term" value="P:regulation of translational fidelity"/>
    <property type="evidence" value="ECO:0007669"/>
    <property type="project" value="TreeGrafter"/>
</dbReference>
<dbReference type="KEGG" id="hte:Hydth_1359"/>
<evidence type="ECO:0000313" key="13">
    <source>
        <dbReference type="EMBL" id="BAI69819.1"/>
    </source>
</evidence>
<comment type="subcellular location">
    <subcellularLocation>
        <location evidence="1">Cytoplasm</location>
    </subcellularLocation>
</comment>
<sequence>MKVVKAHQKRALPLAAKVLEKGGIVFAPTDTIYGLLADATKPKAVERLYSIRRPSGRPFILLLPDKYWLEVFDIYAKPTYWDLLDAHITVIFYKRTTIPMHLTRGKKSLAFRVPKRGTFIRDLLLYLDAPLVAPSANPEGMEPAKDVKMAMDYFGDKVDLYVDAGRIEGKPSTIVRLIGKNRIRLVREGSVSFKEILEFARRL</sequence>
<dbReference type="NCBIfam" id="TIGR00057">
    <property type="entry name" value="L-threonylcarbamoyladenylate synthase"/>
    <property type="match status" value="1"/>
</dbReference>
<dbReference type="STRING" id="608538.HTH_1368"/>
<dbReference type="GO" id="GO:0005737">
    <property type="term" value="C:cytoplasm"/>
    <property type="evidence" value="ECO:0007669"/>
    <property type="project" value="UniProtKB-SubCell"/>
</dbReference>
<evidence type="ECO:0000256" key="2">
    <source>
        <dbReference type="ARBA" id="ARBA00007663"/>
    </source>
</evidence>
<dbReference type="InterPro" id="IPR017945">
    <property type="entry name" value="DHBP_synth_RibB-like_a/b_dom"/>
</dbReference>
<name>D3DJ17_HYDTT</name>
<keyword evidence="4" id="KW-0963">Cytoplasm</keyword>
<reference evidence="13 14" key="1">
    <citation type="journal article" date="2010" name="J. Bacteriol.">
        <title>Complete genome sequence of the thermophilic, obligately chemolithoautotrophic hydrogen-oxidizing bacterium Hydrogenobacter thermophilus TK-6.</title>
        <authorList>
            <person name="Arai H."/>
            <person name="Kanbe H."/>
            <person name="Ishii M."/>
            <person name="Igarashi Y."/>
        </authorList>
    </citation>
    <scope>NUCLEOTIDE SEQUENCE [LARGE SCALE GENOMIC DNA]</scope>
    <source>
        <strain evidence="14">DSM 6534 / IAM 12695 / TK-6 [Tokyo]</strain>
    </source>
</reference>
<protein>
    <recommendedName>
        <fullName evidence="10">L-threonylcarbamoyladenylate synthase</fullName>
        <ecNumber evidence="3">2.7.7.87</ecNumber>
    </recommendedName>
    <alternativeName>
        <fullName evidence="10">L-threonylcarbamoyladenylate synthase</fullName>
    </alternativeName>
</protein>
<evidence type="ECO:0000313" key="14">
    <source>
        <dbReference type="Proteomes" id="UP000002574"/>
    </source>
</evidence>
<dbReference type="GO" id="GO:0005524">
    <property type="term" value="F:ATP binding"/>
    <property type="evidence" value="ECO:0007669"/>
    <property type="project" value="UniProtKB-KW"/>
</dbReference>
<keyword evidence="9" id="KW-0067">ATP-binding</keyword>
<comment type="catalytic activity">
    <reaction evidence="11">
        <text>L-threonine + hydrogencarbonate + ATP = L-threonylcarbamoyladenylate + diphosphate + H2O</text>
        <dbReference type="Rhea" id="RHEA:36407"/>
        <dbReference type="ChEBI" id="CHEBI:15377"/>
        <dbReference type="ChEBI" id="CHEBI:17544"/>
        <dbReference type="ChEBI" id="CHEBI:30616"/>
        <dbReference type="ChEBI" id="CHEBI:33019"/>
        <dbReference type="ChEBI" id="CHEBI:57926"/>
        <dbReference type="ChEBI" id="CHEBI:73682"/>
        <dbReference type="EC" id="2.7.7.87"/>
    </reaction>
</comment>